<dbReference type="RefSeq" id="WP_167269108.1">
    <property type="nucleotide sequence ID" value="NZ_JAASQJ010000002.1"/>
</dbReference>
<dbReference type="SUPFAM" id="SSF52402">
    <property type="entry name" value="Adenine nucleotide alpha hydrolases-like"/>
    <property type="match status" value="2"/>
</dbReference>
<accession>A0ABX0UKF9</accession>
<keyword evidence="2" id="KW-1185">Reference proteome</keyword>
<comment type="caution">
    <text evidence="1">The sequence shown here is derived from an EMBL/GenBank/DDBJ whole genome shotgun (WGS) entry which is preliminary data.</text>
</comment>
<evidence type="ECO:0000313" key="2">
    <source>
        <dbReference type="Proteomes" id="UP001179181"/>
    </source>
</evidence>
<name>A0ABX0UKF9_9BACT</name>
<evidence type="ECO:0000313" key="1">
    <source>
        <dbReference type="EMBL" id="NIJ52559.1"/>
    </source>
</evidence>
<sequence length="278" mass="32209">MKKIIAAIDGLKYSESTVQYAVQVARETNSHLVGVFLDDFTHHSYSVYDMVPRLEPWTADIRELNHQDQLLRNQAVENFKELCQQSDTHFTIHHDRNFALPELLHETIYSDLLIIAKNETLALGTQEAPTRFLQDLLGDIQCPVMVVPEEFDTIEKIVMLYDGQPSSLFAIKMFSYLLPFLKELPVEILSVKSSDQNLHIPDNRLMKEFVKRHFQTASYQVLHGNPDQQIAEYLKQTDQNALVVLGAYQRNMVSRWFRKSMADVLMEELKMPLFVAHK</sequence>
<reference evidence="1 2" key="1">
    <citation type="submission" date="2020-03" db="EMBL/GenBank/DDBJ databases">
        <title>Genomic Encyclopedia of Type Strains, Phase IV (KMG-IV): sequencing the most valuable type-strain genomes for metagenomic binning, comparative biology and taxonomic classification.</title>
        <authorList>
            <person name="Goeker M."/>
        </authorList>
    </citation>
    <scope>NUCLEOTIDE SEQUENCE [LARGE SCALE GENOMIC DNA]</scope>
    <source>
        <strain evidence="1 2">DSM 102865</strain>
    </source>
</reference>
<dbReference type="Proteomes" id="UP001179181">
    <property type="component" value="Unassembled WGS sequence"/>
</dbReference>
<protein>
    <submittedName>
        <fullName evidence="1">Nucleotide-binding universal stress UspA family protein</fullName>
    </submittedName>
</protein>
<dbReference type="Gene3D" id="3.40.50.12370">
    <property type="match status" value="1"/>
</dbReference>
<dbReference type="EMBL" id="JAASQJ010000002">
    <property type="protein sequence ID" value="NIJ52559.1"/>
    <property type="molecule type" value="Genomic_DNA"/>
</dbReference>
<organism evidence="1 2">
    <name type="scientific">Dyadobacter arcticus</name>
    <dbReference type="NCBI Taxonomy" id="1078754"/>
    <lineage>
        <taxon>Bacteria</taxon>
        <taxon>Pseudomonadati</taxon>
        <taxon>Bacteroidota</taxon>
        <taxon>Cytophagia</taxon>
        <taxon>Cytophagales</taxon>
        <taxon>Spirosomataceae</taxon>
        <taxon>Dyadobacter</taxon>
    </lineage>
</organism>
<proteinExistence type="predicted"/>
<gene>
    <name evidence="1" type="ORF">FHS68_001729</name>
</gene>